<dbReference type="Pfam" id="PF00892">
    <property type="entry name" value="EamA"/>
    <property type="match status" value="1"/>
</dbReference>
<keyword evidence="4" id="KW-1185">Reference proteome</keyword>
<feature type="transmembrane region" description="Helical" evidence="1">
    <location>
        <begin position="233"/>
        <end position="252"/>
    </location>
</feature>
<feature type="transmembrane region" description="Helical" evidence="1">
    <location>
        <begin position="183"/>
        <end position="202"/>
    </location>
</feature>
<protein>
    <submittedName>
        <fullName evidence="3">EamA family transporter</fullName>
    </submittedName>
</protein>
<dbReference type="AlphaFoldDB" id="A0A2T7ULC3"/>
<feature type="transmembrane region" description="Helical" evidence="1">
    <location>
        <begin position="79"/>
        <end position="98"/>
    </location>
</feature>
<dbReference type="OrthoDB" id="9812899at2"/>
<dbReference type="SUPFAM" id="SSF103481">
    <property type="entry name" value="Multidrug resistance efflux transporter EmrE"/>
    <property type="match status" value="2"/>
</dbReference>
<dbReference type="InterPro" id="IPR037185">
    <property type="entry name" value="EmrE-like"/>
</dbReference>
<evidence type="ECO:0000313" key="3">
    <source>
        <dbReference type="EMBL" id="PVE45502.1"/>
    </source>
</evidence>
<keyword evidence="1" id="KW-0812">Transmembrane</keyword>
<reference evidence="3 4" key="1">
    <citation type="journal article" date="2011" name="Syst. Appl. Microbiol.">
        <title>Defluviimonas denitrificans gen. nov., sp. nov., and Pararhodobacter aggregans gen. nov., sp. nov., non-phototrophic Rhodobacteraceae from the biofilter of a marine aquaculture.</title>
        <authorList>
            <person name="Foesel B.U."/>
            <person name="Drake H.L."/>
            <person name="Schramm A."/>
        </authorList>
    </citation>
    <scope>NUCLEOTIDE SEQUENCE [LARGE SCALE GENOMIC DNA]</scope>
    <source>
        <strain evidence="3 4">D1-19</strain>
    </source>
</reference>
<feature type="transmembrane region" description="Helical" evidence="1">
    <location>
        <begin position="152"/>
        <end position="171"/>
    </location>
</feature>
<evidence type="ECO:0000313" key="4">
    <source>
        <dbReference type="Proteomes" id="UP000244810"/>
    </source>
</evidence>
<dbReference type="PANTHER" id="PTHR22911">
    <property type="entry name" value="ACYL-MALONYL CONDENSING ENZYME-RELATED"/>
    <property type="match status" value="1"/>
</dbReference>
<comment type="caution">
    <text evidence="3">The sequence shown here is derived from an EMBL/GenBank/DDBJ whole genome shotgun (WGS) entry which is preliminary data.</text>
</comment>
<feature type="transmembrane region" description="Helical" evidence="1">
    <location>
        <begin position="259"/>
        <end position="279"/>
    </location>
</feature>
<feature type="domain" description="EamA" evidence="2">
    <location>
        <begin position="11"/>
        <end position="143"/>
    </location>
</feature>
<proteinExistence type="predicted"/>
<dbReference type="GO" id="GO:0016020">
    <property type="term" value="C:membrane"/>
    <property type="evidence" value="ECO:0007669"/>
    <property type="project" value="InterPro"/>
</dbReference>
<dbReference type="EMBL" id="QDDR01000014">
    <property type="protein sequence ID" value="PVE45502.1"/>
    <property type="molecule type" value="Genomic_DNA"/>
</dbReference>
<keyword evidence="1" id="KW-1133">Transmembrane helix</keyword>
<evidence type="ECO:0000256" key="1">
    <source>
        <dbReference type="SAM" id="Phobius"/>
    </source>
</evidence>
<name>A0A2T7ULC3_9RHOB</name>
<dbReference type="Proteomes" id="UP000244810">
    <property type="component" value="Unassembled WGS sequence"/>
</dbReference>
<evidence type="ECO:0000259" key="2">
    <source>
        <dbReference type="Pfam" id="PF00892"/>
    </source>
</evidence>
<organism evidence="3 4">
    <name type="scientific">Pararhodobacter aggregans</name>
    <dbReference type="NCBI Taxonomy" id="404875"/>
    <lineage>
        <taxon>Bacteria</taxon>
        <taxon>Pseudomonadati</taxon>
        <taxon>Pseudomonadota</taxon>
        <taxon>Alphaproteobacteria</taxon>
        <taxon>Rhodobacterales</taxon>
        <taxon>Paracoccaceae</taxon>
        <taxon>Pararhodobacter</taxon>
    </lineage>
</organism>
<dbReference type="PANTHER" id="PTHR22911:SF103">
    <property type="entry name" value="BLR2811 PROTEIN"/>
    <property type="match status" value="1"/>
</dbReference>
<dbReference type="Gene3D" id="1.10.3730.20">
    <property type="match status" value="1"/>
</dbReference>
<sequence length="311" mass="33139">MRAALSIPTQGALCAVGASVAFTLNDMSVKALSGGYPLHEVILIRSLVALAVLLAVIVPLSGGYALLRTRQPGKHLIRGAFVVFSNMCFFVALAAMPIADATAIFFVSPLVIALFSVIFLGETVGPRRWTAIAAGLLGVVVVIRPGSESFSLVALLPLLAATGYAGLQIMTRSLGIGERAPTMAFYIQITFLLFSVVFGLAFGSGRWAGEGEGAALEFLLRAWIWPRPEDLPFFLLAGLGTALGGLLISQAYRLCEAALVAPLEYAAMPMAIFWGLLVFGEWPDPVAWIGISLILGAGIYMIWRETRNSTF</sequence>
<feature type="transmembrane region" description="Helical" evidence="1">
    <location>
        <begin position="42"/>
        <end position="67"/>
    </location>
</feature>
<accession>A0A2T7ULC3</accession>
<keyword evidence="1" id="KW-0472">Membrane</keyword>
<feature type="transmembrane region" description="Helical" evidence="1">
    <location>
        <begin position="285"/>
        <end position="303"/>
    </location>
</feature>
<dbReference type="RefSeq" id="WP_107754390.1">
    <property type="nucleotide sequence ID" value="NZ_QBKF01000013.1"/>
</dbReference>
<dbReference type="InterPro" id="IPR000620">
    <property type="entry name" value="EamA_dom"/>
</dbReference>
<gene>
    <name evidence="3" type="ORF">DDE23_21000</name>
</gene>
<feature type="transmembrane region" description="Helical" evidence="1">
    <location>
        <begin position="104"/>
        <end position="121"/>
    </location>
</feature>
<feature type="transmembrane region" description="Helical" evidence="1">
    <location>
        <begin position="128"/>
        <end position="146"/>
    </location>
</feature>